<dbReference type="Pfam" id="PF02737">
    <property type="entry name" value="3HCDH_N"/>
    <property type="match status" value="1"/>
</dbReference>
<keyword evidence="5" id="KW-0560">Oxidoreductase</keyword>
<keyword evidence="4" id="KW-0276">Fatty acid metabolism</keyword>
<evidence type="ECO:0000259" key="12">
    <source>
        <dbReference type="Pfam" id="PF00725"/>
    </source>
</evidence>
<comment type="pathway">
    <text evidence="2">Lipid metabolism; fatty acid beta-oxidation.</text>
</comment>
<evidence type="ECO:0000256" key="3">
    <source>
        <dbReference type="ARBA" id="ARBA00011245"/>
    </source>
</evidence>
<evidence type="ECO:0000259" key="13">
    <source>
        <dbReference type="Pfam" id="PF02737"/>
    </source>
</evidence>
<dbReference type="PANTHER" id="PTHR23309:SF49">
    <property type="entry name" value="PEROXISOMAL BIFUNCTIONAL ENZYME"/>
    <property type="match status" value="1"/>
</dbReference>
<comment type="subunit">
    <text evidence="3">Monomer.</text>
</comment>
<evidence type="ECO:0000256" key="1">
    <source>
        <dbReference type="ARBA" id="ARBA00004275"/>
    </source>
</evidence>
<evidence type="ECO:0000256" key="9">
    <source>
        <dbReference type="ARBA" id="ARBA00023235"/>
    </source>
</evidence>
<comment type="caution">
    <text evidence="14">The sequence shown here is derived from an EMBL/GenBank/DDBJ whole genome shotgun (WGS) entry which is preliminary data.</text>
</comment>
<keyword evidence="8" id="KW-0576">Peroxisome</keyword>
<dbReference type="GO" id="GO:0070403">
    <property type="term" value="F:NAD+ binding"/>
    <property type="evidence" value="ECO:0007669"/>
    <property type="project" value="InterPro"/>
</dbReference>
<dbReference type="InterPro" id="IPR001753">
    <property type="entry name" value="Enoyl-CoA_hydra/iso"/>
</dbReference>
<dbReference type="CDD" id="cd06558">
    <property type="entry name" value="crotonase-like"/>
    <property type="match status" value="1"/>
</dbReference>
<evidence type="ECO:0000256" key="8">
    <source>
        <dbReference type="ARBA" id="ARBA00023140"/>
    </source>
</evidence>
<dbReference type="Gene3D" id="3.40.50.720">
    <property type="entry name" value="NAD(P)-binding Rossmann-like Domain"/>
    <property type="match status" value="1"/>
</dbReference>
<feature type="domain" description="3-hydroxyacyl-CoA dehydrogenase NAD binding" evidence="13">
    <location>
        <begin position="412"/>
        <end position="593"/>
    </location>
</feature>
<dbReference type="InterPro" id="IPR006176">
    <property type="entry name" value="3-OHacyl-CoA_DH_NAD-bd"/>
</dbReference>
<dbReference type="Proteomes" id="UP001430356">
    <property type="component" value="Unassembled WGS sequence"/>
</dbReference>
<dbReference type="GO" id="GO:0005777">
    <property type="term" value="C:peroxisome"/>
    <property type="evidence" value="ECO:0007669"/>
    <property type="project" value="UniProtKB-SubCell"/>
</dbReference>
<feature type="domain" description="3-hydroxyacyl-CoA dehydrogenase C-terminal" evidence="12">
    <location>
        <begin position="599"/>
        <end position="670"/>
    </location>
</feature>
<dbReference type="InterPro" id="IPR036291">
    <property type="entry name" value="NAD(P)-bd_dom_sf"/>
</dbReference>
<dbReference type="Gene3D" id="3.90.226.10">
    <property type="entry name" value="2-enoyl-CoA Hydratase, Chain A, domain 1"/>
    <property type="match status" value="1"/>
</dbReference>
<dbReference type="InterPro" id="IPR008927">
    <property type="entry name" value="6-PGluconate_DH-like_C_sf"/>
</dbReference>
<dbReference type="GO" id="GO:0004300">
    <property type="term" value="F:enoyl-CoA hydratase activity"/>
    <property type="evidence" value="ECO:0007669"/>
    <property type="project" value="UniProtKB-ARBA"/>
</dbReference>
<dbReference type="GO" id="GO:0003857">
    <property type="term" value="F:(3S)-3-hydroxyacyl-CoA dehydrogenase (NAD+) activity"/>
    <property type="evidence" value="ECO:0007669"/>
    <property type="project" value="TreeGrafter"/>
</dbReference>
<keyword evidence="10" id="KW-0456">Lyase</keyword>
<accession>A0AAW0ERS3</accession>
<gene>
    <name evidence="14" type="ORF">NESM_000528900</name>
</gene>
<keyword evidence="11" id="KW-0511">Multifunctional enzyme</keyword>
<proteinExistence type="predicted"/>
<evidence type="ECO:0000256" key="6">
    <source>
        <dbReference type="ARBA" id="ARBA00023027"/>
    </source>
</evidence>
<keyword evidence="9 14" id="KW-0413">Isomerase</keyword>
<sequence>MNRVDVLSTHLQDNSYVRVERRGAVGLIRMLRSAPPRSQVGGCVLCAPMRAHLLRALTTLEADDSCLVVVITSTSPRFFSSGIDIADFSECFIADPAAHPPVPSLSQLTAAIAACPKVCVAAIQGLCSSWGLELALAADYRVCEMNAQFRFPEVRFGITPAGGGARRLVCRVGVPHALDMLCHGRRVHAKEAHYIGLVDAPACGAPHLWDALAEFIATRVTAPSPAGGVAAMRTLEDAKAAKALALQRRRSSPAGAQVPLLHRGWYAWMEHKLRDCVPREVQAPYRAIEAVRLAVAHCGRGAAAPAADDDGDGAAAYTAAERALFESCLRLPETEATQHLLRASQRTSMSWERETVWQQRLVPGLSKVDDRSAAVLVAAHPRAVAVPAIAMAAATGDPLAADAAVGPGLQRVVVIGAGTMGTSIALMLLWRAEIEEVALVEVDAHRREVARATIEDDLRHRVAAHRLSSHRCDDMLRRLHVMGSPIAPFPPALADADLVFECAPEAAPIKQNIFAHLDTVCKRTAILATSSSAQDVNELAAVTRRPGQVLGIHFFPPANESPLVEVIRGSATERWVVERVMHLLRQLDKYPIVSVSRHGYVGTRLLLAALYQAYAMLEDGCFPMQIDSALRKHFHFTRGIFALEDIMGLDVMAMARASMTAAVARDHARAPAPPKRVGIEPSIPSAVELSNTWCLPSRPVFDIPNALIAAGALGRKTREGWYNYITPQEATLGYRLRHPIASWLWTGSAPRRTAASGSASDALPHAAHTDSYTGNDTAAAAANAAAAAATAAVNAAAAATRLRYPLVRLGSLHQQHSYSVEYRVIDCSKRRRVTRRPFRDEEIFERIVFAMVNEAAKIMSDGVIANAADIDCISVYAFGFPAWKGGLCHYADRVVGIDKIVHKMQVYQRALGSEEFPAPCTALQTMLERGTTFASMSK</sequence>
<dbReference type="Pfam" id="PF00378">
    <property type="entry name" value="ECH_1"/>
    <property type="match status" value="1"/>
</dbReference>
<feature type="domain" description="3-hydroxyacyl-CoA dehydrogenase C-terminal" evidence="12">
    <location>
        <begin position="844"/>
        <end position="930"/>
    </location>
</feature>
<dbReference type="SUPFAM" id="SSF51735">
    <property type="entry name" value="NAD(P)-binding Rossmann-fold domains"/>
    <property type="match status" value="1"/>
</dbReference>
<reference evidence="14 15" key="1">
    <citation type="journal article" date="2021" name="MBio">
        <title>A New Model Trypanosomatid, Novymonas esmeraldas: Genomic Perception of Its 'Candidatus Pandoraea novymonadis' Endosymbiont.</title>
        <authorList>
            <person name="Zakharova A."/>
            <person name="Saura A."/>
            <person name="Butenko A."/>
            <person name="Podesvova L."/>
            <person name="Warmusova S."/>
            <person name="Kostygov A.Y."/>
            <person name="Nenarokova A."/>
            <person name="Lukes J."/>
            <person name="Opperdoes F.R."/>
            <person name="Yurchenko V."/>
        </authorList>
    </citation>
    <scope>NUCLEOTIDE SEQUENCE [LARGE SCALE GENOMIC DNA]</scope>
    <source>
        <strain evidence="14 15">E262AT.01</strain>
    </source>
</reference>
<evidence type="ECO:0000256" key="2">
    <source>
        <dbReference type="ARBA" id="ARBA00005005"/>
    </source>
</evidence>
<evidence type="ECO:0000256" key="7">
    <source>
        <dbReference type="ARBA" id="ARBA00023098"/>
    </source>
</evidence>
<evidence type="ECO:0000256" key="5">
    <source>
        <dbReference type="ARBA" id="ARBA00023002"/>
    </source>
</evidence>
<dbReference type="SUPFAM" id="SSF48179">
    <property type="entry name" value="6-phosphogluconate dehydrogenase C-terminal domain-like"/>
    <property type="match status" value="2"/>
</dbReference>
<dbReference type="PANTHER" id="PTHR23309">
    <property type="entry name" value="3-HYDROXYACYL-COA DEHYROGENASE"/>
    <property type="match status" value="1"/>
</dbReference>
<dbReference type="Gene3D" id="1.10.1040.50">
    <property type="match status" value="2"/>
</dbReference>
<evidence type="ECO:0000256" key="4">
    <source>
        <dbReference type="ARBA" id="ARBA00022832"/>
    </source>
</evidence>
<evidence type="ECO:0000256" key="11">
    <source>
        <dbReference type="ARBA" id="ARBA00023268"/>
    </source>
</evidence>
<dbReference type="GO" id="GO:0006635">
    <property type="term" value="P:fatty acid beta-oxidation"/>
    <property type="evidence" value="ECO:0007669"/>
    <property type="project" value="TreeGrafter"/>
</dbReference>
<dbReference type="EMBL" id="JAECZO010000065">
    <property type="protein sequence ID" value="KAK7195957.1"/>
    <property type="molecule type" value="Genomic_DNA"/>
</dbReference>
<comment type="subcellular location">
    <subcellularLocation>
        <location evidence="1">Peroxisome</location>
    </subcellularLocation>
</comment>
<protein>
    <submittedName>
        <fullName evidence="14">Enoyl-CoA hydratase/Enoyl-CoA isomerase/3-hydroxyacyl-CoA dehydrogenase</fullName>
    </submittedName>
</protein>
<evidence type="ECO:0000313" key="15">
    <source>
        <dbReference type="Proteomes" id="UP001430356"/>
    </source>
</evidence>
<dbReference type="SUPFAM" id="SSF52096">
    <property type="entry name" value="ClpP/crotonase"/>
    <property type="match status" value="1"/>
</dbReference>
<organism evidence="14 15">
    <name type="scientific">Novymonas esmeraldas</name>
    <dbReference type="NCBI Taxonomy" id="1808958"/>
    <lineage>
        <taxon>Eukaryota</taxon>
        <taxon>Discoba</taxon>
        <taxon>Euglenozoa</taxon>
        <taxon>Kinetoplastea</taxon>
        <taxon>Metakinetoplastina</taxon>
        <taxon>Trypanosomatida</taxon>
        <taxon>Trypanosomatidae</taxon>
        <taxon>Novymonas</taxon>
    </lineage>
</organism>
<dbReference type="GO" id="GO:0016853">
    <property type="term" value="F:isomerase activity"/>
    <property type="evidence" value="ECO:0007669"/>
    <property type="project" value="UniProtKB-KW"/>
</dbReference>
<dbReference type="AlphaFoldDB" id="A0AAW0ERS3"/>
<dbReference type="InterPro" id="IPR006108">
    <property type="entry name" value="3HC_DH_C"/>
</dbReference>
<evidence type="ECO:0000256" key="10">
    <source>
        <dbReference type="ARBA" id="ARBA00023239"/>
    </source>
</evidence>
<dbReference type="Pfam" id="PF00725">
    <property type="entry name" value="3HCDH"/>
    <property type="match status" value="2"/>
</dbReference>
<keyword evidence="7" id="KW-0443">Lipid metabolism</keyword>
<keyword evidence="6" id="KW-0520">NAD</keyword>
<dbReference type="InterPro" id="IPR029045">
    <property type="entry name" value="ClpP/crotonase-like_dom_sf"/>
</dbReference>
<keyword evidence="15" id="KW-1185">Reference proteome</keyword>
<evidence type="ECO:0000313" key="14">
    <source>
        <dbReference type="EMBL" id="KAK7195957.1"/>
    </source>
</evidence>
<name>A0AAW0ERS3_9TRYP</name>